<evidence type="ECO:0000313" key="2">
    <source>
        <dbReference type="EMBL" id="GBP62318.1"/>
    </source>
</evidence>
<feature type="region of interest" description="Disordered" evidence="1">
    <location>
        <begin position="111"/>
        <end position="135"/>
    </location>
</feature>
<sequence>MEGPGRPKNLMQIKGEIGVSLHVYTLALYCRCCSRGGHCRCTSHTCSASTTASRGAVHLLLHVMPSPIYGYSMIDIFMKSGKILKSCYCDISLQTPLASITAPSRARAGAAAATARELSPPAPGGSAGGARPSHG</sequence>
<proteinExistence type="predicted"/>
<dbReference type="EMBL" id="BGZK01000838">
    <property type="protein sequence ID" value="GBP62318.1"/>
    <property type="molecule type" value="Genomic_DNA"/>
</dbReference>
<reference evidence="2 3" key="1">
    <citation type="journal article" date="2019" name="Commun. Biol.">
        <title>The bagworm genome reveals a unique fibroin gene that provides high tensile strength.</title>
        <authorList>
            <person name="Kono N."/>
            <person name="Nakamura H."/>
            <person name="Ohtoshi R."/>
            <person name="Tomita M."/>
            <person name="Numata K."/>
            <person name="Arakawa K."/>
        </authorList>
    </citation>
    <scope>NUCLEOTIDE SEQUENCE [LARGE SCALE GENOMIC DNA]</scope>
</reference>
<dbReference type="AlphaFoldDB" id="A0A4C1XFW7"/>
<evidence type="ECO:0000256" key="1">
    <source>
        <dbReference type="SAM" id="MobiDB-lite"/>
    </source>
</evidence>
<comment type="caution">
    <text evidence="2">The sequence shown here is derived from an EMBL/GenBank/DDBJ whole genome shotgun (WGS) entry which is preliminary data.</text>
</comment>
<organism evidence="2 3">
    <name type="scientific">Eumeta variegata</name>
    <name type="common">Bagworm moth</name>
    <name type="synonym">Eumeta japonica</name>
    <dbReference type="NCBI Taxonomy" id="151549"/>
    <lineage>
        <taxon>Eukaryota</taxon>
        <taxon>Metazoa</taxon>
        <taxon>Ecdysozoa</taxon>
        <taxon>Arthropoda</taxon>
        <taxon>Hexapoda</taxon>
        <taxon>Insecta</taxon>
        <taxon>Pterygota</taxon>
        <taxon>Neoptera</taxon>
        <taxon>Endopterygota</taxon>
        <taxon>Lepidoptera</taxon>
        <taxon>Glossata</taxon>
        <taxon>Ditrysia</taxon>
        <taxon>Tineoidea</taxon>
        <taxon>Psychidae</taxon>
        <taxon>Oiketicinae</taxon>
        <taxon>Eumeta</taxon>
    </lineage>
</organism>
<gene>
    <name evidence="2" type="ORF">EVAR_48491_1</name>
</gene>
<keyword evidence="3" id="KW-1185">Reference proteome</keyword>
<name>A0A4C1XFW7_EUMVA</name>
<accession>A0A4C1XFW7</accession>
<evidence type="ECO:0000313" key="3">
    <source>
        <dbReference type="Proteomes" id="UP000299102"/>
    </source>
</evidence>
<dbReference type="Proteomes" id="UP000299102">
    <property type="component" value="Unassembled WGS sequence"/>
</dbReference>
<protein>
    <submittedName>
        <fullName evidence="2">Uncharacterized protein</fullName>
    </submittedName>
</protein>